<feature type="transmembrane region" description="Helical" evidence="1">
    <location>
        <begin position="431"/>
        <end position="449"/>
    </location>
</feature>
<feature type="transmembrane region" description="Helical" evidence="1">
    <location>
        <begin position="137"/>
        <end position="158"/>
    </location>
</feature>
<comment type="caution">
    <text evidence="2">The sequence shown here is derived from an EMBL/GenBank/DDBJ whole genome shotgun (WGS) entry which is preliminary data.</text>
</comment>
<feature type="transmembrane region" description="Helical" evidence="1">
    <location>
        <begin position="25"/>
        <end position="51"/>
    </location>
</feature>
<dbReference type="AlphaFoldDB" id="A0AAV9GLH0"/>
<proteinExistence type="predicted"/>
<evidence type="ECO:0000313" key="2">
    <source>
        <dbReference type="EMBL" id="KAK4449659.1"/>
    </source>
</evidence>
<sequence>MDEEDEGCTFSCEGEPGSLKPNADIAGLGVILSFLITAYFTVAILIAYYVCYFDPDLDPSRASGQDTATTELPNPVDRTLLFGIRRRKRPDKNTGASMEGTLNKCIVMFADIQIVTGIAILIAGYSTLTCGISAYHWQLVVDLAWFSSVTHLAALTFLRRYLHNRPLEKWCRVALMLVMLALLSVAAGPTAKFTWLLDSLREVEGLQAHPASHAICFYRASITMDREGIQSLAIIILLLVYGYAIRIAKLSPSFSITLRKYGLKCKRRSMERMEKWHPDVSTSGWKLLKPICLDPVLVAFFQVLHVQLDLFCSVFAEVYWLIVSVSWGTKKLVATRKFSPGGESSWSFGQVLPLILLAAPLVSFLESLSGQEGDESGENGRYYQRRRTNSINEVEIIQVCPQPSTETAAVDAPPSARNAESLDEHEQSPSFLGTLFLAVWFYVLITEYIMTNAPRDLTKVFSALVFELFVFQPAIQLSWPLWCLWIDKLGSSKRPWLVTGLRLLMFLALLETMTYEFYTSSADAITVLEPGIVAASLLVLYAIFLFFAVNELHTRQLEQNGVDGTALRRLRNAGLQLIVTGIVIAASFIMMLSYRYWEYPGHGWLFLICIIPILCAWMIAEAYFHKKAIKERWRTIWRTSFFLVAWAWFLLLMYTNVAPQLSLSSAFFGTVVGFGVLSLWYALISLRKWSVAKQDRAGEVELENRRGVGLE</sequence>
<name>A0AAV9GLH0_9PEZI</name>
<keyword evidence="1" id="KW-0472">Membrane</keyword>
<feature type="transmembrane region" description="Helical" evidence="1">
    <location>
        <begin position="603"/>
        <end position="624"/>
    </location>
</feature>
<evidence type="ECO:0000313" key="3">
    <source>
        <dbReference type="Proteomes" id="UP001321760"/>
    </source>
</evidence>
<feature type="transmembrane region" description="Helical" evidence="1">
    <location>
        <begin position="636"/>
        <end position="654"/>
    </location>
</feature>
<keyword evidence="1" id="KW-1133">Transmembrane helix</keyword>
<reference evidence="2" key="1">
    <citation type="journal article" date="2023" name="Mol. Phylogenet. Evol.">
        <title>Genome-scale phylogeny and comparative genomics of the fungal order Sordariales.</title>
        <authorList>
            <person name="Hensen N."/>
            <person name="Bonometti L."/>
            <person name="Westerberg I."/>
            <person name="Brannstrom I.O."/>
            <person name="Guillou S."/>
            <person name="Cros-Aarteil S."/>
            <person name="Calhoun S."/>
            <person name="Haridas S."/>
            <person name="Kuo A."/>
            <person name="Mondo S."/>
            <person name="Pangilinan J."/>
            <person name="Riley R."/>
            <person name="LaButti K."/>
            <person name="Andreopoulos B."/>
            <person name="Lipzen A."/>
            <person name="Chen C."/>
            <person name="Yan M."/>
            <person name="Daum C."/>
            <person name="Ng V."/>
            <person name="Clum A."/>
            <person name="Steindorff A."/>
            <person name="Ohm R.A."/>
            <person name="Martin F."/>
            <person name="Silar P."/>
            <person name="Natvig D.O."/>
            <person name="Lalanne C."/>
            <person name="Gautier V."/>
            <person name="Ament-Velasquez S.L."/>
            <person name="Kruys A."/>
            <person name="Hutchinson M.I."/>
            <person name="Powell A.J."/>
            <person name="Barry K."/>
            <person name="Miller A.N."/>
            <person name="Grigoriev I.V."/>
            <person name="Debuchy R."/>
            <person name="Gladieux P."/>
            <person name="Hiltunen Thoren M."/>
            <person name="Johannesson H."/>
        </authorList>
    </citation>
    <scope>NUCLEOTIDE SEQUENCE</scope>
    <source>
        <strain evidence="2">PSN243</strain>
    </source>
</reference>
<keyword evidence="1" id="KW-0812">Transmembrane</keyword>
<organism evidence="2 3">
    <name type="scientific">Podospora aff. communis PSN243</name>
    <dbReference type="NCBI Taxonomy" id="3040156"/>
    <lineage>
        <taxon>Eukaryota</taxon>
        <taxon>Fungi</taxon>
        <taxon>Dikarya</taxon>
        <taxon>Ascomycota</taxon>
        <taxon>Pezizomycotina</taxon>
        <taxon>Sordariomycetes</taxon>
        <taxon>Sordariomycetidae</taxon>
        <taxon>Sordariales</taxon>
        <taxon>Podosporaceae</taxon>
        <taxon>Podospora</taxon>
    </lineage>
</organism>
<dbReference type="PANTHER" id="PTHR37577:SF1">
    <property type="entry name" value="INTEGRAL MEMBRANE PROTEIN"/>
    <property type="match status" value="1"/>
</dbReference>
<feature type="transmembrane region" description="Helical" evidence="1">
    <location>
        <begin position="228"/>
        <end position="245"/>
    </location>
</feature>
<feature type="transmembrane region" description="Helical" evidence="1">
    <location>
        <begin position="461"/>
        <end position="484"/>
    </location>
</feature>
<dbReference type="Proteomes" id="UP001321760">
    <property type="component" value="Unassembled WGS sequence"/>
</dbReference>
<feature type="transmembrane region" description="Helical" evidence="1">
    <location>
        <begin position="530"/>
        <end position="549"/>
    </location>
</feature>
<dbReference type="EMBL" id="MU865936">
    <property type="protein sequence ID" value="KAK4449659.1"/>
    <property type="molecule type" value="Genomic_DNA"/>
</dbReference>
<feature type="transmembrane region" description="Helical" evidence="1">
    <location>
        <begin position="496"/>
        <end position="518"/>
    </location>
</feature>
<dbReference type="PANTHER" id="PTHR37577">
    <property type="entry name" value="INTEGRAL MEMBRANE PROTEIN"/>
    <property type="match status" value="1"/>
</dbReference>
<evidence type="ECO:0008006" key="4">
    <source>
        <dbReference type="Google" id="ProtNLM"/>
    </source>
</evidence>
<evidence type="ECO:0000256" key="1">
    <source>
        <dbReference type="SAM" id="Phobius"/>
    </source>
</evidence>
<feature type="transmembrane region" description="Helical" evidence="1">
    <location>
        <begin position="170"/>
        <end position="191"/>
    </location>
</feature>
<accession>A0AAV9GLH0</accession>
<feature type="transmembrane region" description="Helical" evidence="1">
    <location>
        <begin position="105"/>
        <end position="125"/>
    </location>
</feature>
<dbReference type="InterPro" id="IPR053018">
    <property type="entry name" value="Elsinochrome_Biosynth-Asso"/>
</dbReference>
<feature type="transmembrane region" description="Helical" evidence="1">
    <location>
        <begin position="577"/>
        <end position="597"/>
    </location>
</feature>
<keyword evidence="3" id="KW-1185">Reference proteome</keyword>
<protein>
    <recommendedName>
        <fullName evidence="4">Transmembrane protein</fullName>
    </recommendedName>
</protein>
<gene>
    <name evidence="2" type="ORF">QBC34DRAFT_404587</name>
</gene>
<reference evidence="2" key="2">
    <citation type="submission" date="2023-05" db="EMBL/GenBank/DDBJ databases">
        <authorList>
            <consortium name="Lawrence Berkeley National Laboratory"/>
            <person name="Steindorff A."/>
            <person name="Hensen N."/>
            <person name="Bonometti L."/>
            <person name="Westerberg I."/>
            <person name="Brannstrom I.O."/>
            <person name="Guillou S."/>
            <person name="Cros-Aarteil S."/>
            <person name="Calhoun S."/>
            <person name="Haridas S."/>
            <person name="Kuo A."/>
            <person name="Mondo S."/>
            <person name="Pangilinan J."/>
            <person name="Riley R."/>
            <person name="Labutti K."/>
            <person name="Andreopoulos B."/>
            <person name="Lipzen A."/>
            <person name="Chen C."/>
            <person name="Yanf M."/>
            <person name="Daum C."/>
            <person name="Ng V."/>
            <person name="Clum A."/>
            <person name="Ohm R."/>
            <person name="Martin F."/>
            <person name="Silar P."/>
            <person name="Natvig D."/>
            <person name="Lalanne C."/>
            <person name="Gautier V."/>
            <person name="Ament-Velasquez S.L."/>
            <person name="Kruys A."/>
            <person name="Hutchinson M.I."/>
            <person name="Powell A.J."/>
            <person name="Barry K."/>
            <person name="Miller A.N."/>
            <person name="Grigoriev I.V."/>
            <person name="Debuchy R."/>
            <person name="Gladieux P."/>
            <person name="Thoren M.H."/>
            <person name="Johannesson H."/>
        </authorList>
    </citation>
    <scope>NUCLEOTIDE SEQUENCE</scope>
    <source>
        <strain evidence="2">PSN243</strain>
    </source>
</reference>
<feature type="transmembrane region" description="Helical" evidence="1">
    <location>
        <begin position="666"/>
        <end position="686"/>
    </location>
</feature>